<dbReference type="RefSeq" id="WP_026544900.1">
    <property type="nucleotide sequence ID" value="NZ_FNDT01000031.1"/>
</dbReference>
<name>A0A1G8PA45_9MICC</name>
<evidence type="ECO:0000313" key="1">
    <source>
        <dbReference type="EMBL" id="SDI89206.1"/>
    </source>
</evidence>
<dbReference type="EMBL" id="FNDT01000031">
    <property type="protein sequence ID" value="SDI89206.1"/>
    <property type="molecule type" value="Genomic_DNA"/>
</dbReference>
<dbReference type="OrthoDB" id="4935989at2"/>
<gene>
    <name evidence="1" type="ORF">SAMN04488693_1318</name>
</gene>
<dbReference type="AlphaFoldDB" id="A0A1G8PA45"/>
<accession>A0A1G8PA45</accession>
<keyword evidence="2" id="KW-1185">Reference proteome</keyword>
<dbReference type="STRING" id="335973.SAMN04488693_1318"/>
<sequence>MPRPFPAAQATLPRGYTFEVTADALEMIGVFGGTLHCYQGPGGCRSQGLYFSLVLPRKPVFSALSPVPETEADGQRIPTSSAADQRHDFSAINLSVSSDLAPKIHGGVLDFGDYNNIQRFIWLTMPAAKGPRCTCRRSIAAPAGKRSPCLDDQRLGLSNL</sequence>
<dbReference type="Proteomes" id="UP000199258">
    <property type="component" value="Unassembled WGS sequence"/>
</dbReference>
<evidence type="ECO:0000313" key="2">
    <source>
        <dbReference type="Proteomes" id="UP000199258"/>
    </source>
</evidence>
<protein>
    <submittedName>
        <fullName evidence="1">Uncharacterized protein</fullName>
    </submittedName>
</protein>
<reference evidence="1 2" key="1">
    <citation type="submission" date="2016-10" db="EMBL/GenBank/DDBJ databases">
        <authorList>
            <person name="de Groot N.N."/>
        </authorList>
    </citation>
    <scope>NUCLEOTIDE SEQUENCE [LARGE SCALE GENOMIC DNA]</scope>
    <source>
        <strain evidence="1 2">NP_1H</strain>
    </source>
</reference>
<organism evidence="1 2">
    <name type="scientific">Arthrobacter subterraneus</name>
    <dbReference type="NCBI Taxonomy" id="335973"/>
    <lineage>
        <taxon>Bacteria</taxon>
        <taxon>Bacillati</taxon>
        <taxon>Actinomycetota</taxon>
        <taxon>Actinomycetes</taxon>
        <taxon>Micrococcales</taxon>
        <taxon>Micrococcaceae</taxon>
        <taxon>Arthrobacter</taxon>
    </lineage>
</organism>
<proteinExistence type="predicted"/>